<evidence type="ECO:0008006" key="4">
    <source>
        <dbReference type="Google" id="ProtNLM"/>
    </source>
</evidence>
<feature type="signal peptide" evidence="1">
    <location>
        <begin position="1"/>
        <end position="31"/>
    </location>
</feature>
<dbReference type="EMBL" id="JBBPFD010000261">
    <property type="protein sequence ID" value="KAK7879484.1"/>
    <property type="molecule type" value="Genomic_DNA"/>
</dbReference>
<name>A0AAW0MQU4_9GOBI</name>
<evidence type="ECO:0000313" key="2">
    <source>
        <dbReference type="EMBL" id="KAK7879484.1"/>
    </source>
</evidence>
<organism evidence="2 3">
    <name type="scientific">Mugilogobius chulae</name>
    <name type="common">yellowstripe goby</name>
    <dbReference type="NCBI Taxonomy" id="88201"/>
    <lineage>
        <taxon>Eukaryota</taxon>
        <taxon>Metazoa</taxon>
        <taxon>Chordata</taxon>
        <taxon>Craniata</taxon>
        <taxon>Vertebrata</taxon>
        <taxon>Euteleostomi</taxon>
        <taxon>Actinopterygii</taxon>
        <taxon>Neopterygii</taxon>
        <taxon>Teleostei</taxon>
        <taxon>Neoteleostei</taxon>
        <taxon>Acanthomorphata</taxon>
        <taxon>Gobiaria</taxon>
        <taxon>Gobiiformes</taxon>
        <taxon>Gobioidei</taxon>
        <taxon>Gobiidae</taxon>
        <taxon>Gobionellinae</taxon>
        <taxon>Mugilogobius</taxon>
    </lineage>
</organism>
<gene>
    <name evidence="2" type="ORF">WMY93_033810</name>
</gene>
<keyword evidence="1" id="KW-0732">Signal</keyword>
<evidence type="ECO:0000256" key="1">
    <source>
        <dbReference type="SAM" id="SignalP"/>
    </source>
</evidence>
<comment type="caution">
    <text evidence="2">The sequence shown here is derived from an EMBL/GenBank/DDBJ whole genome shotgun (WGS) entry which is preliminary data.</text>
</comment>
<evidence type="ECO:0000313" key="3">
    <source>
        <dbReference type="Proteomes" id="UP001460270"/>
    </source>
</evidence>
<reference evidence="3" key="1">
    <citation type="submission" date="2024-04" db="EMBL/GenBank/DDBJ databases">
        <title>Salinicola lusitanus LLJ914,a marine bacterium isolated from the Okinawa Trough.</title>
        <authorList>
            <person name="Li J."/>
        </authorList>
    </citation>
    <scope>NUCLEOTIDE SEQUENCE [LARGE SCALE GENOMIC DNA]</scope>
</reference>
<dbReference type="Proteomes" id="UP001460270">
    <property type="component" value="Unassembled WGS sequence"/>
</dbReference>
<keyword evidence="3" id="KW-1185">Reference proteome</keyword>
<feature type="chain" id="PRO_5043956841" description="Secreted protein" evidence="1">
    <location>
        <begin position="32"/>
        <end position="137"/>
    </location>
</feature>
<dbReference type="AlphaFoldDB" id="A0AAW0MQU4"/>
<accession>A0AAW0MQU4</accession>
<proteinExistence type="predicted"/>
<sequence>MHPPWICVSVSQPSSFFLFCLCVVFLPWTHCLQAPPIVTTNYGKLRASKSRCPNEILAPWSSIWDSLRVASRSREKIPAPGAAHVVARDQERHAVRSGLSAVLEDRFLLNDMMPVWSRPIWIQWFSTCRTRARTVCT</sequence>
<protein>
    <recommendedName>
        <fullName evidence="4">Secreted protein</fullName>
    </recommendedName>
</protein>